<sequence>MKVLLVCALFVACAHAGLVSSVKERIMPSFATGRIIKGEDAVPHSAPYIVSLSKTSKHSHICGGSLINKNWILTAAHCISNPVGMGVVAGLHQQKSLDSKTQSRVVDYGKVHELYGGSVGPYDIAILHVSQPFEFNEWVKPIALPAPEEIPAGETHLYGWGQPKAFSFSAANTLQTVTTQIVEFDKCKSVLPADAPLAESNVCSDSLQQSISACNGDSGGPLVKEYAEGSAELIGIVSWGYIPCGMANLPSIYTRVSSYIEWVNAAQTNFYLAKN</sequence>
<dbReference type="RefSeq" id="XP_005181742.1">
    <property type="nucleotide sequence ID" value="XM_005181685.3"/>
</dbReference>
<dbReference type="eggNOG" id="KOG3627">
    <property type="taxonomic scope" value="Eukaryota"/>
</dbReference>
<dbReference type="InterPro" id="IPR001254">
    <property type="entry name" value="Trypsin_dom"/>
</dbReference>
<dbReference type="GO" id="GO:0006508">
    <property type="term" value="P:proteolysis"/>
    <property type="evidence" value="ECO:0007669"/>
    <property type="project" value="UniProtKB-KW"/>
</dbReference>
<evidence type="ECO:0000256" key="4">
    <source>
        <dbReference type="ARBA" id="ARBA00022825"/>
    </source>
</evidence>
<dbReference type="AlphaFoldDB" id="A0A1I8MCN4"/>
<evidence type="ECO:0000313" key="11">
    <source>
        <dbReference type="RefSeq" id="XP_005181742.1"/>
    </source>
</evidence>
<evidence type="ECO:0000256" key="5">
    <source>
        <dbReference type="ARBA" id="ARBA00023157"/>
    </source>
</evidence>
<dbReference type="SMART" id="SM00020">
    <property type="entry name" value="Tryp_SPc"/>
    <property type="match status" value="1"/>
</dbReference>
<dbReference type="PROSITE" id="PS00135">
    <property type="entry name" value="TRYPSIN_SER"/>
    <property type="match status" value="1"/>
</dbReference>
<evidence type="ECO:0000256" key="3">
    <source>
        <dbReference type="ARBA" id="ARBA00022801"/>
    </source>
</evidence>
<gene>
    <name evidence="9" type="primary">101894029</name>
    <name evidence="11" type="synonym">LOC101894029</name>
</gene>
<keyword evidence="7" id="KW-0732">Signal</keyword>
<dbReference type="Pfam" id="PF00089">
    <property type="entry name" value="Trypsin"/>
    <property type="match status" value="1"/>
</dbReference>
<dbReference type="InterPro" id="IPR043504">
    <property type="entry name" value="Peptidase_S1_PA_chymotrypsin"/>
</dbReference>
<dbReference type="InterPro" id="IPR033116">
    <property type="entry name" value="TRYPSIN_SER"/>
</dbReference>
<dbReference type="GO" id="GO:0004252">
    <property type="term" value="F:serine-type endopeptidase activity"/>
    <property type="evidence" value="ECO:0007669"/>
    <property type="project" value="InterPro"/>
</dbReference>
<dbReference type="SUPFAM" id="SSF50494">
    <property type="entry name" value="Trypsin-like serine proteases"/>
    <property type="match status" value="1"/>
</dbReference>
<evidence type="ECO:0000256" key="7">
    <source>
        <dbReference type="SAM" id="SignalP"/>
    </source>
</evidence>
<dbReference type="GO" id="GO:0005615">
    <property type="term" value="C:extracellular space"/>
    <property type="evidence" value="ECO:0007669"/>
    <property type="project" value="TreeGrafter"/>
</dbReference>
<dbReference type="PANTHER" id="PTHR24264">
    <property type="entry name" value="TRYPSIN-RELATED"/>
    <property type="match status" value="1"/>
</dbReference>
<dbReference type="Gene3D" id="2.40.10.10">
    <property type="entry name" value="Trypsin-like serine proteases"/>
    <property type="match status" value="1"/>
</dbReference>
<dbReference type="InterPro" id="IPR009003">
    <property type="entry name" value="Peptidase_S1_PA"/>
</dbReference>
<feature type="chain" id="PRO_5044560198" evidence="7">
    <location>
        <begin position="17"/>
        <end position="275"/>
    </location>
</feature>
<keyword evidence="2 6" id="KW-0645">Protease</keyword>
<dbReference type="VEuPathDB" id="VectorBase:MDOA003541"/>
<evidence type="ECO:0000256" key="6">
    <source>
        <dbReference type="RuleBase" id="RU363034"/>
    </source>
</evidence>
<protein>
    <submittedName>
        <fullName evidence="11">Lectizyme</fullName>
    </submittedName>
</protein>
<feature type="domain" description="Peptidase S1" evidence="8">
    <location>
        <begin position="35"/>
        <end position="268"/>
    </location>
</feature>
<keyword evidence="4 6" id="KW-0720">Serine protease</keyword>
<dbReference type="GeneID" id="101894029"/>
<dbReference type="OrthoDB" id="10061449at2759"/>
<reference evidence="11" key="2">
    <citation type="submission" date="2025-04" db="UniProtKB">
        <authorList>
            <consortium name="RefSeq"/>
        </authorList>
    </citation>
    <scope>IDENTIFICATION</scope>
    <source>
        <strain evidence="11">Aabys</strain>
    </source>
</reference>
<dbReference type="CDD" id="cd00190">
    <property type="entry name" value="Tryp_SPc"/>
    <property type="match status" value="1"/>
</dbReference>
<reference evidence="9" key="1">
    <citation type="submission" date="2020-05" db="UniProtKB">
        <authorList>
            <consortium name="EnsemblMetazoa"/>
        </authorList>
    </citation>
    <scope>IDENTIFICATION</scope>
    <source>
        <strain evidence="9">Aabys</strain>
    </source>
</reference>
<evidence type="ECO:0000256" key="2">
    <source>
        <dbReference type="ARBA" id="ARBA00022670"/>
    </source>
</evidence>
<dbReference type="PANTHER" id="PTHR24264:SF83">
    <property type="entry name" value="COMPLEMENT FACTOR I"/>
    <property type="match status" value="1"/>
</dbReference>
<dbReference type="PROSITE" id="PS50240">
    <property type="entry name" value="TRYPSIN_DOM"/>
    <property type="match status" value="1"/>
</dbReference>
<evidence type="ECO:0000313" key="9">
    <source>
        <dbReference type="EnsemblMetazoa" id="MDOA003541-PA"/>
    </source>
</evidence>
<dbReference type="KEGG" id="mde:101894029"/>
<dbReference type="InterPro" id="IPR018114">
    <property type="entry name" value="TRYPSIN_HIS"/>
</dbReference>
<dbReference type="PRINTS" id="PR00722">
    <property type="entry name" value="CHYMOTRYPSIN"/>
</dbReference>
<keyword evidence="5" id="KW-1015">Disulfide bond</keyword>
<keyword evidence="10" id="KW-1185">Reference proteome</keyword>
<comment type="subcellular location">
    <subcellularLocation>
        <location evidence="1">Secreted</location>
        <location evidence="1">Extracellular space</location>
    </subcellularLocation>
</comment>
<organism evidence="9">
    <name type="scientific">Musca domestica</name>
    <name type="common">House fly</name>
    <dbReference type="NCBI Taxonomy" id="7370"/>
    <lineage>
        <taxon>Eukaryota</taxon>
        <taxon>Metazoa</taxon>
        <taxon>Ecdysozoa</taxon>
        <taxon>Arthropoda</taxon>
        <taxon>Hexapoda</taxon>
        <taxon>Insecta</taxon>
        <taxon>Pterygota</taxon>
        <taxon>Neoptera</taxon>
        <taxon>Endopterygota</taxon>
        <taxon>Diptera</taxon>
        <taxon>Brachycera</taxon>
        <taxon>Muscomorpha</taxon>
        <taxon>Muscoidea</taxon>
        <taxon>Muscidae</taxon>
        <taxon>Musca</taxon>
    </lineage>
</organism>
<dbReference type="FunFam" id="2.40.10.10:FF:000068">
    <property type="entry name" value="transmembrane protease serine 2"/>
    <property type="match status" value="1"/>
</dbReference>
<evidence type="ECO:0000259" key="8">
    <source>
        <dbReference type="PROSITE" id="PS50240"/>
    </source>
</evidence>
<dbReference type="VEuPathDB" id="VectorBase:MDOMA2_013308"/>
<evidence type="ECO:0000256" key="1">
    <source>
        <dbReference type="ARBA" id="ARBA00004239"/>
    </source>
</evidence>
<name>A0A1I8MCN4_MUSDO</name>
<dbReference type="InterPro" id="IPR001314">
    <property type="entry name" value="Peptidase_S1A"/>
</dbReference>
<dbReference type="InterPro" id="IPR050127">
    <property type="entry name" value="Serine_Proteases_S1"/>
</dbReference>
<evidence type="ECO:0000313" key="10">
    <source>
        <dbReference type="Proteomes" id="UP001652621"/>
    </source>
</evidence>
<feature type="signal peptide" evidence="7">
    <location>
        <begin position="1"/>
        <end position="16"/>
    </location>
</feature>
<accession>A0A1I8MCN4</accession>
<proteinExistence type="predicted"/>
<dbReference type="FunFam" id="2.40.10.10:FF:000036">
    <property type="entry name" value="Trypsin beta"/>
    <property type="match status" value="1"/>
</dbReference>
<dbReference type="PROSITE" id="PS00134">
    <property type="entry name" value="TRYPSIN_HIS"/>
    <property type="match status" value="1"/>
</dbReference>
<dbReference type="EnsemblMetazoa" id="MDOA003541-RA">
    <property type="protein sequence ID" value="MDOA003541-PA"/>
    <property type="gene ID" value="MDOA003541"/>
</dbReference>
<keyword evidence="3 6" id="KW-0378">Hydrolase</keyword>
<dbReference type="Proteomes" id="UP001652621">
    <property type="component" value="Unplaced"/>
</dbReference>